<name>A0ACD1E150_9MICO</name>
<accession>A0ACD1E150</accession>
<keyword evidence="1" id="KW-0378">Hydrolase</keyword>
<dbReference type="EMBL" id="CP076544">
    <property type="protein sequence ID" value="QWS32664.1"/>
    <property type="molecule type" value="Genomic_DNA"/>
</dbReference>
<proteinExistence type="predicted"/>
<keyword evidence="2" id="KW-1185">Reference proteome</keyword>
<gene>
    <name evidence="1" type="ORF">KM842_10240</name>
</gene>
<evidence type="ECO:0000313" key="1">
    <source>
        <dbReference type="EMBL" id="QWS32664.1"/>
    </source>
</evidence>
<sequence length="367" mass="37991">MKSGRRTLLALVAAVAVAGAAASCSLDATGDRNTTVTAGPVIYPLSLEYHGIDVVPDVPYGQDPLQQLDVCLPADSPPESTATPTVTPPAAGTDDGGATGSGSGDSQDGGSDDAAGGSPGDAGADGGSDRVDVGTRPAVLMIHGGSWSHGDKATAAYRSVCQYLASEGFVTFNVDYRLAPTDPFPAGYDDVRRALDFVYRPTTLQTYDVDPGRIGVFGGSAGGNLAALLAVEDHESAAYAAGHRIRAVVDLSGPTDLTARSTRADGVSASFQRKQLLYLGCSSYASCPAAERASPEYQVTKATAPFFIGHSSDEFIPLWESQRFASTLRSHGVPVTFVAVQGSAHSIAQLDEAMSRRVTTFLRAGLR</sequence>
<protein>
    <submittedName>
        <fullName evidence="1">Alpha/beta hydrolase fold domain-containing protein</fullName>
    </submittedName>
</protein>
<reference evidence="1" key="1">
    <citation type="submission" date="2021-06" db="EMBL/GenBank/DDBJ databases">
        <authorList>
            <person name="Ellington A.J."/>
            <person name="Bryan N.C."/>
            <person name="Christner B.C."/>
            <person name="Reisch C.R."/>
        </authorList>
    </citation>
    <scope>NUCLEOTIDE SEQUENCE</scope>
    <source>
        <strain evidence="1">L6-1</strain>
    </source>
</reference>
<evidence type="ECO:0000313" key="2">
    <source>
        <dbReference type="Proteomes" id="UP000681794"/>
    </source>
</evidence>
<organism evidence="1 2">
    <name type="scientific">Curtobacterium aetherium</name>
    <dbReference type="NCBI Taxonomy" id="2841594"/>
    <lineage>
        <taxon>Bacteria</taxon>
        <taxon>Bacillati</taxon>
        <taxon>Actinomycetota</taxon>
        <taxon>Actinomycetes</taxon>
        <taxon>Micrococcales</taxon>
        <taxon>Microbacteriaceae</taxon>
        <taxon>Curtobacterium</taxon>
    </lineage>
</organism>
<dbReference type="Proteomes" id="UP000681794">
    <property type="component" value="Chromosome"/>
</dbReference>